<organism evidence="2 3">
    <name type="scientific">Rothia aeria F0474</name>
    <dbReference type="NCBI Taxonomy" id="1125724"/>
    <lineage>
        <taxon>Bacteria</taxon>
        <taxon>Bacillati</taxon>
        <taxon>Actinomycetota</taxon>
        <taxon>Actinomycetes</taxon>
        <taxon>Micrococcales</taxon>
        <taxon>Micrococcaceae</taxon>
        <taxon>Rothia</taxon>
    </lineage>
</organism>
<feature type="region of interest" description="Disordered" evidence="1">
    <location>
        <begin position="377"/>
        <end position="424"/>
    </location>
</feature>
<feature type="compositionally biased region" description="Basic and acidic residues" evidence="1">
    <location>
        <begin position="414"/>
        <end position="424"/>
    </location>
</feature>
<sequence>MADTPRIGFIDETYYPPEFNEKTQKIEQGYYAISAVIVEADSIPAMREALVAQNDGHSYWHSTKAFRDYGIHKDPSKYWLVKQNIRPLMNVAGDYVAPNNNVFTLHTSIPFTEHLGQQNTLMEEARAESLASLMKMLTQRDNPVDTFVFESRDNPRRQRFLDHHDKATLARIQEHGIIPHINTVFVSPTAEPILWSSDLQAWATSRLIRMNDPSWLEQSGLTSTFYDAQTLTSLKLMPQERQSLQLRRPTRMVKDAPTLGLNTDLTSLPEGTLLDIAQGTQAREETRAHNQQALENNENAKGLIAPKNSIVYTTAQAQTLDKSISADAALDLTVARGNLSPIQEKAITELEHRGKTLGGSSELATVRETVQASLAKLRKSAKPTGKAEVQENNSAAERRKENEPHYKMQQRLRANRDHNKGRGL</sequence>
<protein>
    <recommendedName>
        <fullName evidence="4">DUF3800 domain-containing protein</fullName>
    </recommendedName>
</protein>
<evidence type="ECO:0000313" key="3">
    <source>
        <dbReference type="Proteomes" id="UP000004863"/>
    </source>
</evidence>
<evidence type="ECO:0000256" key="1">
    <source>
        <dbReference type="SAM" id="MobiDB-lite"/>
    </source>
</evidence>
<feature type="compositionally biased region" description="Basic and acidic residues" evidence="1">
    <location>
        <begin position="396"/>
        <end position="406"/>
    </location>
</feature>
<dbReference type="Proteomes" id="UP000004863">
    <property type="component" value="Unassembled WGS sequence"/>
</dbReference>
<gene>
    <name evidence="2" type="ORF">HMPREF1324_0189</name>
</gene>
<evidence type="ECO:0000313" key="2">
    <source>
        <dbReference type="EMBL" id="EID50795.1"/>
    </source>
</evidence>
<proteinExistence type="predicted"/>
<dbReference type="PATRIC" id="fig|1125724.3.peg.1464"/>
<keyword evidence="3" id="KW-1185">Reference proteome</keyword>
<reference evidence="2" key="1">
    <citation type="submission" date="2012-03" db="EMBL/GenBank/DDBJ databases">
        <authorList>
            <person name="Durkin A.S."/>
            <person name="McCorrison J."/>
            <person name="Torralba M."/>
            <person name="Gillis M."/>
            <person name="Methe B."/>
            <person name="Sutton G."/>
            <person name="Nelson K.E."/>
        </authorList>
    </citation>
    <scope>NUCLEOTIDE SEQUENCE [LARGE SCALE GENOMIC DNA]</scope>
    <source>
        <strain evidence="2">F0474</strain>
    </source>
</reference>
<evidence type="ECO:0008006" key="4">
    <source>
        <dbReference type="Google" id="ProtNLM"/>
    </source>
</evidence>
<comment type="caution">
    <text evidence="2">The sequence shown here is derived from an EMBL/GenBank/DDBJ whole genome shotgun (WGS) entry which is preliminary data.</text>
</comment>
<accession>I0USE2</accession>
<name>I0USE2_9MICC</name>
<dbReference type="AlphaFoldDB" id="I0USE2"/>
<dbReference type="EMBL" id="AJJQ01000036">
    <property type="protein sequence ID" value="EID50795.1"/>
    <property type="molecule type" value="Genomic_DNA"/>
</dbReference>